<dbReference type="EMBL" id="LAZR01000460">
    <property type="protein sequence ID" value="KKN68017.1"/>
    <property type="molecule type" value="Genomic_DNA"/>
</dbReference>
<accession>A0A0F9SZI8</accession>
<evidence type="ECO:0000313" key="1">
    <source>
        <dbReference type="EMBL" id="KKN68017.1"/>
    </source>
</evidence>
<reference evidence="1" key="1">
    <citation type="journal article" date="2015" name="Nature">
        <title>Complex archaea that bridge the gap between prokaryotes and eukaryotes.</title>
        <authorList>
            <person name="Spang A."/>
            <person name="Saw J.H."/>
            <person name="Jorgensen S.L."/>
            <person name="Zaremba-Niedzwiedzka K."/>
            <person name="Martijn J."/>
            <person name="Lind A.E."/>
            <person name="van Eijk R."/>
            <person name="Schleper C."/>
            <person name="Guy L."/>
            <person name="Ettema T.J."/>
        </authorList>
    </citation>
    <scope>NUCLEOTIDE SEQUENCE</scope>
</reference>
<organism evidence="1">
    <name type="scientific">marine sediment metagenome</name>
    <dbReference type="NCBI Taxonomy" id="412755"/>
    <lineage>
        <taxon>unclassified sequences</taxon>
        <taxon>metagenomes</taxon>
        <taxon>ecological metagenomes</taxon>
    </lineage>
</organism>
<sequence length="126" mass="14251">MTTHNFIAFLALTADLPTQYVLRLAHHPSFKLSRCASDILGIMFGEVEAHDDVDAWYAPRECHGVVSRQADKDVRSAISKHGYTPKSFVRELVERTSARWVDRSGLGSRVHEAVEDNHNHNHRAFA</sequence>
<comment type="caution">
    <text evidence="1">The sequence shown here is derived from an EMBL/GenBank/DDBJ whole genome shotgun (WGS) entry which is preliminary data.</text>
</comment>
<proteinExistence type="predicted"/>
<gene>
    <name evidence="1" type="ORF">LCGC14_0455730</name>
</gene>
<protein>
    <submittedName>
        <fullName evidence="1">Uncharacterized protein</fullName>
    </submittedName>
</protein>
<name>A0A0F9SZI8_9ZZZZ</name>
<dbReference type="AlphaFoldDB" id="A0A0F9SZI8"/>